<evidence type="ECO:0000256" key="8">
    <source>
        <dbReference type="ARBA" id="ARBA00023242"/>
    </source>
</evidence>
<dbReference type="SUPFAM" id="SSF53098">
    <property type="entry name" value="Ribonuclease H-like"/>
    <property type="match status" value="1"/>
</dbReference>
<feature type="compositionally biased region" description="Acidic residues" evidence="11">
    <location>
        <begin position="1"/>
        <end position="12"/>
    </location>
</feature>
<dbReference type="InterPro" id="IPR037027">
    <property type="entry name" value="YqgF/RNaseH-like_dom_sf"/>
</dbReference>
<dbReference type="InterPro" id="IPR032706">
    <property type="entry name" value="Spt6_HHH"/>
</dbReference>
<dbReference type="STRING" id="765440.A0A0C3FSI2"/>
<feature type="compositionally biased region" description="Acidic residues" evidence="11">
    <location>
        <begin position="22"/>
        <end position="33"/>
    </location>
</feature>
<dbReference type="Gene3D" id="2.40.50.140">
    <property type="entry name" value="Nucleic acid-binding proteins"/>
    <property type="match status" value="1"/>
</dbReference>
<feature type="compositionally biased region" description="Acidic residues" evidence="11">
    <location>
        <begin position="77"/>
        <end position="92"/>
    </location>
</feature>
<keyword evidence="5" id="KW-0158">Chromosome</keyword>
<dbReference type="InterPro" id="IPR036860">
    <property type="entry name" value="SH2_dom_sf"/>
</dbReference>
<dbReference type="FunCoup" id="A0A0C3FSI2">
    <property type="interactions" value="863"/>
</dbReference>
<dbReference type="PROSITE" id="PS50126">
    <property type="entry name" value="S1"/>
    <property type="match status" value="1"/>
</dbReference>
<dbReference type="InterPro" id="IPR035420">
    <property type="entry name" value="Spt6_SH2"/>
</dbReference>
<dbReference type="InterPro" id="IPR028231">
    <property type="entry name" value="Spt6_YqgF"/>
</dbReference>
<dbReference type="HOGENOM" id="CLU_001680_0_1_1"/>
<dbReference type="SUPFAM" id="SSF55550">
    <property type="entry name" value="SH2 domain"/>
    <property type="match status" value="1"/>
</dbReference>
<keyword evidence="8 10" id="KW-0539">Nucleus</keyword>
<feature type="compositionally biased region" description="Acidic residues" evidence="11">
    <location>
        <begin position="43"/>
        <end position="57"/>
    </location>
</feature>
<evidence type="ECO:0000256" key="1">
    <source>
        <dbReference type="ARBA" id="ARBA00004123"/>
    </source>
</evidence>
<name>A0A0C3FSI2_PILCF</name>
<dbReference type="GO" id="GO:0031491">
    <property type="term" value="F:nucleosome binding"/>
    <property type="evidence" value="ECO:0007669"/>
    <property type="project" value="TreeGrafter"/>
</dbReference>
<dbReference type="Pfam" id="PF21710">
    <property type="entry name" value="Spt6_S1"/>
    <property type="match status" value="1"/>
</dbReference>
<dbReference type="GO" id="GO:0140673">
    <property type="term" value="P:transcription elongation-coupled chromatin remodeling"/>
    <property type="evidence" value="ECO:0007669"/>
    <property type="project" value="InterPro"/>
</dbReference>
<dbReference type="GO" id="GO:0003677">
    <property type="term" value="F:DNA binding"/>
    <property type="evidence" value="ECO:0007669"/>
    <property type="project" value="InterPro"/>
</dbReference>
<dbReference type="PIRSF" id="PIRSF036947">
    <property type="entry name" value="Spt6"/>
    <property type="match status" value="1"/>
</dbReference>
<dbReference type="Pfam" id="PF14635">
    <property type="entry name" value="HHH_7"/>
    <property type="match status" value="1"/>
</dbReference>
<dbReference type="Pfam" id="PF14633">
    <property type="entry name" value="SH2_2"/>
    <property type="match status" value="1"/>
</dbReference>
<dbReference type="Proteomes" id="UP000054166">
    <property type="component" value="Unassembled WGS sequence"/>
</dbReference>
<dbReference type="InterPro" id="IPR012337">
    <property type="entry name" value="RNaseH-like_sf"/>
</dbReference>
<dbReference type="InterPro" id="IPR028083">
    <property type="entry name" value="Spt6_acidic_N_dom"/>
</dbReference>
<dbReference type="CDD" id="cd00164">
    <property type="entry name" value="S1_like"/>
    <property type="match status" value="1"/>
</dbReference>
<feature type="region of interest" description="Disordered" evidence="11">
    <location>
        <begin position="1434"/>
        <end position="1519"/>
    </location>
</feature>
<evidence type="ECO:0000313" key="13">
    <source>
        <dbReference type="EMBL" id="KIM87155.1"/>
    </source>
</evidence>
<evidence type="ECO:0000256" key="4">
    <source>
        <dbReference type="ARBA" id="ARBA00020248"/>
    </source>
</evidence>
<protein>
    <recommendedName>
        <fullName evidence="4 10">Transcription elongation factor Spt6</fullName>
    </recommendedName>
</protein>
<comment type="similarity">
    <text evidence="3 10">Belongs to the SPT6 family.</text>
</comment>
<dbReference type="Pfam" id="PF14632">
    <property type="entry name" value="SPT6_acidic"/>
    <property type="match status" value="1"/>
</dbReference>
<dbReference type="InterPro" id="IPR012340">
    <property type="entry name" value="NA-bd_OB-fold"/>
</dbReference>
<dbReference type="SMART" id="SM00252">
    <property type="entry name" value="SH2"/>
    <property type="match status" value="1"/>
</dbReference>
<dbReference type="Gene3D" id="3.30.420.140">
    <property type="entry name" value="YqgF/RNase H-like domain"/>
    <property type="match status" value="1"/>
</dbReference>
<dbReference type="GO" id="GO:0042393">
    <property type="term" value="F:histone binding"/>
    <property type="evidence" value="ECO:0007669"/>
    <property type="project" value="TreeGrafter"/>
</dbReference>
<dbReference type="FunFam" id="1.10.10.2740:FF:000002">
    <property type="entry name" value="Transcription elongation factor Spt6"/>
    <property type="match status" value="1"/>
</dbReference>
<dbReference type="GO" id="GO:0008023">
    <property type="term" value="C:transcription elongation factor complex"/>
    <property type="evidence" value="ECO:0007669"/>
    <property type="project" value="TreeGrafter"/>
</dbReference>
<comment type="subcellular location">
    <subcellularLocation>
        <location evidence="2">Chromosome</location>
    </subcellularLocation>
    <subcellularLocation>
        <location evidence="1 10">Nucleus</location>
    </subcellularLocation>
</comment>
<comment type="function">
    <text evidence="9">Histone H3-H4 chaperone that plays a role in maintenance of chromatin structure during RNA polymerase II transcription elongation thereby repressing transcription initiation from cryptic promoters. Mediates the reassembly of nucleosomes onto the promoters of at least a selected set of genes during repression; the nucleosome reassembly is essential for transcriptional repression. Essential for viability.</text>
</comment>
<feature type="compositionally biased region" description="Basic residues" evidence="11">
    <location>
        <begin position="62"/>
        <end position="74"/>
    </location>
</feature>
<reference evidence="14" key="2">
    <citation type="submission" date="2015-01" db="EMBL/GenBank/DDBJ databases">
        <title>Evolutionary Origins and Diversification of the Mycorrhizal Mutualists.</title>
        <authorList>
            <consortium name="DOE Joint Genome Institute"/>
            <consortium name="Mycorrhizal Genomics Consortium"/>
            <person name="Kohler A."/>
            <person name="Kuo A."/>
            <person name="Nagy L.G."/>
            <person name="Floudas D."/>
            <person name="Copeland A."/>
            <person name="Barry K.W."/>
            <person name="Cichocki N."/>
            <person name="Veneault-Fourrey C."/>
            <person name="LaButti K."/>
            <person name="Lindquist E.A."/>
            <person name="Lipzen A."/>
            <person name="Lundell T."/>
            <person name="Morin E."/>
            <person name="Murat C."/>
            <person name="Riley R."/>
            <person name="Ohm R."/>
            <person name="Sun H."/>
            <person name="Tunlid A."/>
            <person name="Henrissat B."/>
            <person name="Grigoriev I.V."/>
            <person name="Hibbett D.S."/>
            <person name="Martin F."/>
        </authorList>
    </citation>
    <scope>NUCLEOTIDE SEQUENCE [LARGE SCALE GENOMIC DNA]</scope>
    <source>
        <strain evidence="14">F 1598</strain>
    </source>
</reference>
<dbReference type="InterPro" id="IPR023323">
    <property type="entry name" value="Tex-like_dom_sf"/>
</dbReference>
<dbReference type="Gene3D" id="1.10.3500.10">
    <property type="entry name" value="Tex N-terminal region-like"/>
    <property type="match status" value="1"/>
</dbReference>
<sequence>MQTSDREDEGDGDVIMAHGESDDSSEEPEEDAEEEKRIREGFIVDEEDEDEDADADSEAERRRRRKKRKRRHRRREEDEEEGLEDDDLELLEENTGASFTKSRLTRLRRGHTSESSPEASSSRRNAILESSDDDLDNDDIPQVQDIQRIWDDERTGDREDEEDLDDFIEYDDDEDGGGMMDETEREEKRKAKRRAEKAKRKAMGARPELAGIDANAWAEIHDVFGDGHEYDWALEGDDEADYNEELLKPEMKYQDVFEPSEIRARMLTEDDDLIRAQDTPERMQLATSSLSQSSSLSLHTPLTESDLDDAAGWVTLRISPKKAQDFFSPDGVHSHLREDLVLAVSYALRYLFIQEFEVPYIWTHKRDYISYFNPKDLRTRVELLSLAELWRIYALGQKYRSLAERRNALDSSYARLGVEDKYYDNDIRPQIDSVEVVADSTEWLAMKYKDRKQDHFELHFHDDEEQPETKKRKMPSRISAYEVAKKTIVSKLAAGFGIQPHEVVQNYIASNHANFVEDQELNPMVYAEQFLDLDASIAQPPEELLRRARMILSTELGKDPLLRHAVRDLFKREAVLSVLPTDRGISKIDEHHPYFNFKYLYQKRVTDMLESPQFLNILEAEALHLVSLSIVLPSEAKAQFERSLNDAFASDSYSDAAKAWNEERSRVVQEAMQHHLIPVGAKWTREWVREEVEDFLATRCGDILKERIDAAPFMRSDMQPGDVTSILAISWGKGDPQKDAITIVYVDEAGRLREHTKLDNLYDQELQDEFIDLLKRRRPDVIVIGGFSMATTKLVERVKHIIRGKQPEAANDGWGGESTVASNEQAFDIPVIYVFDEVARIYQHSKRAGDEYSALSPTAKYCVGLARYTQSPLIEYAALGPDITAISFEEDDQHLVPKEKLLSAFERALVDITNKIGVDINRAITDAYYQHLLPFVCGLGPRKAQVLVKKIGAMGGNLVNRDQFIKGSLLTTKIFLNAAGFLRISQDSDMRAVKNRHADDDVQDPLDDTRIHPEDYELARKMATDALELDEEDVHDEHPSHVVSLIMQDDDNEKKLNELNLDEFAVNMFEANEDRKRHTLNVIRAELLKPFSEQRATFPTLGDWDILTMLSGETPRTLRPGLIISVQVTRLTANFVNVRLDSGIEGMINAQYLADHAPASPGDVVKKGQSIPGIVIQVKIDPAQDQFFVELSSRSADVANGDMNIRRVKHDDNWNHQQSDRDLDMQARKKRAEVDKTRRVIKHPNFHNFNSSQAEAYLDKQQRGDVVIRPSSKGTDHLAVTWKVDDKLYQHIDVTERNADPTGQGVGSQLVVDPTHVYADLDELIVNHVQATARRVEELMAHEKYKHGTEDDLHLFLKNFVAANPAKSMYGFTLNRKKPGHFCLCFLANKNSTVQTWHVRVTPEAYYLFDAAAAGVAELCDAFKVRHLHESQNLGGAGAGGKTPFGAGGRTPGHATPGHMSVRNVGRTPNPYVGPPRPAGGATPYGGAAPPASNYGLPSQNTYGGYQTPSAYPPRPPGFPQQQPAVPAGMNPARAAMIQEAARIQEAASWGQGSGSGGW</sequence>
<dbReference type="Gene3D" id="1.10.150.850">
    <property type="entry name" value="Spt6, helix-hairpin-helix domain"/>
    <property type="match status" value="1"/>
</dbReference>
<dbReference type="InterPro" id="IPR010994">
    <property type="entry name" value="RuvA_2-like"/>
</dbReference>
<feature type="compositionally biased region" description="Low complexity" evidence="11">
    <location>
        <begin position="113"/>
        <end position="122"/>
    </location>
</feature>
<dbReference type="Gene3D" id="1.10.10.2740">
    <property type="entry name" value="Spt6, Death-like domain"/>
    <property type="match status" value="1"/>
</dbReference>
<evidence type="ECO:0000256" key="9">
    <source>
        <dbReference type="ARBA" id="ARBA00093389"/>
    </source>
</evidence>
<dbReference type="PANTHER" id="PTHR10145:SF6">
    <property type="entry name" value="TRANSCRIPTION ELONGATION FACTOR SPT6"/>
    <property type="match status" value="1"/>
</dbReference>
<feature type="compositionally biased region" description="Basic residues" evidence="11">
    <location>
        <begin position="190"/>
        <end position="203"/>
    </location>
</feature>
<evidence type="ECO:0000256" key="10">
    <source>
        <dbReference type="PIRNR" id="PIRNR036947"/>
    </source>
</evidence>
<organism evidence="13 14">
    <name type="scientific">Piloderma croceum (strain F 1598)</name>
    <dbReference type="NCBI Taxonomy" id="765440"/>
    <lineage>
        <taxon>Eukaryota</taxon>
        <taxon>Fungi</taxon>
        <taxon>Dikarya</taxon>
        <taxon>Basidiomycota</taxon>
        <taxon>Agaricomycotina</taxon>
        <taxon>Agaricomycetes</taxon>
        <taxon>Agaricomycetidae</taxon>
        <taxon>Atheliales</taxon>
        <taxon>Atheliaceae</taxon>
        <taxon>Piloderma</taxon>
    </lineage>
</organism>
<dbReference type="InterPro" id="IPR049540">
    <property type="entry name" value="Spt6-like_S1"/>
</dbReference>
<dbReference type="CDD" id="cd09928">
    <property type="entry name" value="SH2_Cterm_SPT6_like"/>
    <property type="match status" value="1"/>
</dbReference>
<dbReference type="InterPro" id="IPR055179">
    <property type="entry name" value="Tex-like_central_region"/>
</dbReference>
<feature type="compositionally biased region" description="Basic and acidic residues" evidence="11">
    <location>
        <begin position="148"/>
        <end position="157"/>
    </location>
</feature>
<dbReference type="Pfam" id="PF14641">
    <property type="entry name" value="HTH_44"/>
    <property type="match status" value="1"/>
</dbReference>
<dbReference type="GO" id="GO:0034728">
    <property type="term" value="P:nucleosome organization"/>
    <property type="evidence" value="ECO:0007669"/>
    <property type="project" value="TreeGrafter"/>
</dbReference>
<evidence type="ECO:0000259" key="12">
    <source>
        <dbReference type="PROSITE" id="PS50126"/>
    </source>
</evidence>
<dbReference type="FunFam" id="1.10.150.850:FF:000001">
    <property type="entry name" value="Transcription elongation factor spt6"/>
    <property type="match status" value="1"/>
</dbReference>
<dbReference type="InParanoid" id="A0A0C3FSI2"/>
<dbReference type="CDD" id="cd09918">
    <property type="entry name" value="SH2_Nterm_SPT6_like"/>
    <property type="match status" value="1"/>
</dbReference>
<dbReference type="InterPro" id="IPR042066">
    <property type="entry name" value="Spt6_death-like"/>
</dbReference>
<dbReference type="PANTHER" id="PTHR10145">
    <property type="entry name" value="TRANSCRIPTION ELONGATION FACTOR SPT6"/>
    <property type="match status" value="1"/>
</dbReference>
<reference evidence="13 14" key="1">
    <citation type="submission" date="2014-04" db="EMBL/GenBank/DDBJ databases">
        <authorList>
            <consortium name="DOE Joint Genome Institute"/>
            <person name="Kuo A."/>
            <person name="Tarkka M."/>
            <person name="Buscot F."/>
            <person name="Kohler A."/>
            <person name="Nagy L.G."/>
            <person name="Floudas D."/>
            <person name="Copeland A."/>
            <person name="Barry K.W."/>
            <person name="Cichocki N."/>
            <person name="Veneault-Fourrey C."/>
            <person name="LaButti K."/>
            <person name="Lindquist E.A."/>
            <person name="Lipzen A."/>
            <person name="Lundell T."/>
            <person name="Morin E."/>
            <person name="Murat C."/>
            <person name="Sun H."/>
            <person name="Tunlid A."/>
            <person name="Henrissat B."/>
            <person name="Grigoriev I.V."/>
            <person name="Hibbett D.S."/>
            <person name="Martin F."/>
            <person name="Nordberg H.P."/>
            <person name="Cantor M.N."/>
            <person name="Hua S.X."/>
        </authorList>
    </citation>
    <scope>NUCLEOTIDE SEQUENCE [LARGE SCALE GENOMIC DNA]</scope>
    <source>
        <strain evidence="13 14">F 1598</strain>
    </source>
</reference>
<feature type="compositionally biased region" description="Low complexity" evidence="11">
    <location>
        <begin position="1479"/>
        <end position="1492"/>
    </location>
</feature>
<feature type="compositionally biased region" description="Polar residues" evidence="11">
    <location>
        <begin position="1496"/>
        <end position="1510"/>
    </location>
</feature>
<dbReference type="SMART" id="SM00316">
    <property type="entry name" value="S1"/>
    <property type="match status" value="1"/>
</dbReference>
<dbReference type="InterPro" id="IPR023319">
    <property type="entry name" value="Tex-like_HTH_dom_sf"/>
</dbReference>
<keyword evidence="6" id="KW-0727">SH2 domain</keyword>
<dbReference type="OrthoDB" id="995477at2759"/>
<evidence type="ECO:0000313" key="14">
    <source>
        <dbReference type="Proteomes" id="UP000054166"/>
    </source>
</evidence>
<feature type="region of interest" description="Disordered" evidence="11">
    <location>
        <begin position="1"/>
        <end position="206"/>
    </location>
</feature>
<dbReference type="Pfam" id="PF22706">
    <property type="entry name" value="Tex_central_region"/>
    <property type="match status" value="1"/>
</dbReference>
<dbReference type="Gene3D" id="1.10.10.650">
    <property type="entry name" value="RuvA domain 2-like"/>
    <property type="match status" value="1"/>
</dbReference>
<keyword evidence="14" id="KW-1185">Reference proteome</keyword>
<dbReference type="InterPro" id="IPR003029">
    <property type="entry name" value="S1_domain"/>
</dbReference>
<dbReference type="InterPro" id="IPR028088">
    <property type="entry name" value="Spt6_HTH_DNA-bd_dom"/>
</dbReference>
<dbReference type="FunFam" id="3.30.505.10:FF:000056">
    <property type="entry name" value="Transcription elongation factor Spt6"/>
    <property type="match status" value="1"/>
</dbReference>
<accession>A0A0C3FSI2</accession>
<feature type="compositionally biased region" description="Acidic residues" evidence="11">
    <location>
        <begin position="130"/>
        <end position="139"/>
    </location>
</feature>
<evidence type="ECO:0000256" key="7">
    <source>
        <dbReference type="ARBA" id="ARBA00023163"/>
    </source>
</evidence>
<dbReference type="Pfam" id="PF14639">
    <property type="entry name" value="YqgF"/>
    <property type="match status" value="1"/>
</dbReference>
<dbReference type="InterPro" id="IPR041692">
    <property type="entry name" value="HHH_9"/>
</dbReference>
<keyword evidence="7 10" id="KW-0804">Transcription</keyword>
<comment type="function">
    <text evidence="10">Plays a role in maintenance of chromatin structure during RNA polymerase II transcription elongation thereby repressing transcription initiation from cryptic promoters. Mediates the reassembly of nucleosomes onto the promoters of at least a selected set of genes during repression; the nucleosome reassembly is essential for transcriptional repression.</text>
</comment>
<dbReference type="InterPro" id="IPR035018">
    <property type="entry name" value="Spt6_SH2_C"/>
</dbReference>
<dbReference type="SUPFAM" id="SSF50249">
    <property type="entry name" value="Nucleic acid-binding proteins"/>
    <property type="match status" value="1"/>
</dbReference>
<evidence type="ECO:0000256" key="6">
    <source>
        <dbReference type="ARBA" id="ARBA00022999"/>
    </source>
</evidence>
<dbReference type="InterPro" id="IPR017072">
    <property type="entry name" value="TF_Spt6"/>
</dbReference>
<dbReference type="GO" id="GO:0005694">
    <property type="term" value="C:chromosome"/>
    <property type="evidence" value="ECO:0007669"/>
    <property type="project" value="UniProtKB-SubCell"/>
</dbReference>
<dbReference type="InterPro" id="IPR000980">
    <property type="entry name" value="SH2"/>
</dbReference>
<feature type="compositionally biased region" description="Acidic residues" evidence="11">
    <location>
        <begin position="158"/>
        <end position="184"/>
    </location>
</feature>
<dbReference type="SUPFAM" id="SSF158832">
    <property type="entry name" value="Tex N-terminal region-like"/>
    <property type="match status" value="1"/>
</dbReference>
<feature type="domain" description="S1 motif" evidence="12">
    <location>
        <begin position="1121"/>
        <end position="1194"/>
    </location>
</feature>
<dbReference type="InterPro" id="IPR035019">
    <property type="entry name" value="Spt6_SH2_N"/>
</dbReference>
<dbReference type="SUPFAM" id="SSF47781">
    <property type="entry name" value="RuvA domain 2-like"/>
    <property type="match status" value="2"/>
</dbReference>
<gene>
    <name evidence="13" type="ORF">PILCRDRAFT_815613</name>
</gene>
<dbReference type="EMBL" id="KN832980">
    <property type="protein sequence ID" value="KIM87155.1"/>
    <property type="molecule type" value="Genomic_DNA"/>
</dbReference>
<dbReference type="Pfam" id="PF17674">
    <property type="entry name" value="HHH_9"/>
    <property type="match status" value="1"/>
</dbReference>
<proteinExistence type="inferred from homology"/>
<evidence type="ECO:0000256" key="3">
    <source>
        <dbReference type="ARBA" id="ARBA00009253"/>
    </source>
</evidence>
<evidence type="ECO:0000256" key="5">
    <source>
        <dbReference type="ARBA" id="ARBA00022454"/>
    </source>
</evidence>
<feature type="compositionally biased region" description="Gly residues" evidence="11">
    <location>
        <begin position="1435"/>
        <end position="1451"/>
    </location>
</feature>
<evidence type="ECO:0000256" key="2">
    <source>
        <dbReference type="ARBA" id="ARBA00004286"/>
    </source>
</evidence>
<evidence type="ECO:0000256" key="11">
    <source>
        <dbReference type="SAM" id="MobiDB-lite"/>
    </source>
</evidence>
<dbReference type="Gene3D" id="3.30.505.10">
    <property type="entry name" value="SH2 domain"/>
    <property type="match status" value="2"/>
</dbReference>